<dbReference type="AlphaFoldDB" id="A0A0C9TX39"/>
<dbReference type="Proteomes" id="UP000054279">
    <property type="component" value="Unassembled WGS sequence"/>
</dbReference>
<gene>
    <name evidence="2" type="ORF">M422DRAFT_55567</name>
</gene>
<evidence type="ECO:0000313" key="3">
    <source>
        <dbReference type="Proteomes" id="UP000054279"/>
    </source>
</evidence>
<keyword evidence="3" id="KW-1185">Reference proteome</keyword>
<name>A0A0C9TX39_SPHS4</name>
<feature type="coiled-coil region" evidence="1">
    <location>
        <begin position="49"/>
        <end position="76"/>
    </location>
</feature>
<reference evidence="2 3" key="1">
    <citation type="submission" date="2014-06" db="EMBL/GenBank/DDBJ databases">
        <title>Evolutionary Origins and Diversification of the Mycorrhizal Mutualists.</title>
        <authorList>
            <consortium name="DOE Joint Genome Institute"/>
            <consortium name="Mycorrhizal Genomics Consortium"/>
            <person name="Kohler A."/>
            <person name="Kuo A."/>
            <person name="Nagy L.G."/>
            <person name="Floudas D."/>
            <person name="Copeland A."/>
            <person name="Barry K.W."/>
            <person name="Cichocki N."/>
            <person name="Veneault-Fourrey C."/>
            <person name="LaButti K."/>
            <person name="Lindquist E.A."/>
            <person name="Lipzen A."/>
            <person name="Lundell T."/>
            <person name="Morin E."/>
            <person name="Murat C."/>
            <person name="Riley R."/>
            <person name="Ohm R."/>
            <person name="Sun H."/>
            <person name="Tunlid A."/>
            <person name="Henrissat B."/>
            <person name="Grigoriev I.V."/>
            <person name="Hibbett D.S."/>
            <person name="Martin F."/>
        </authorList>
    </citation>
    <scope>NUCLEOTIDE SEQUENCE [LARGE SCALE GENOMIC DNA]</scope>
    <source>
        <strain evidence="2 3">SS14</strain>
    </source>
</reference>
<organism evidence="2 3">
    <name type="scientific">Sphaerobolus stellatus (strain SS14)</name>
    <dbReference type="NCBI Taxonomy" id="990650"/>
    <lineage>
        <taxon>Eukaryota</taxon>
        <taxon>Fungi</taxon>
        <taxon>Dikarya</taxon>
        <taxon>Basidiomycota</taxon>
        <taxon>Agaricomycotina</taxon>
        <taxon>Agaricomycetes</taxon>
        <taxon>Phallomycetidae</taxon>
        <taxon>Geastrales</taxon>
        <taxon>Sphaerobolaceae</taxon>
        <taxon>Sphaerobolus</taxon>
    </lineage>
</organism>
<dbReference type="OrthoDB" id="2562743at2759"/>
<dbReference type="HOGENOM" id="CLU_178960_0_0_1"/>
<evidence type="ECO:0000313" key="2">
    <source>
        <dbReference type="EMBL" id="KIJ26369.1"/>
    </source>
</evidence>
<dbReference type="EMBL" id="KN837372">
    <property type="protein sequence ID" value="KIJ26369.1"/>
    <property type="molecule type" value="Genomic_DNA"/>
</dbReference>
<evidence type="ECO:0000256" key="1">
    <source>
        <dbReference type="SAM" id="Coils"/>
    </source>
</evidence>
<keyword evidence="1" id="KW-0175">Coiled coil</keyword>
<sequence>MSSSPNLTTPENIRANAHYHTQPLAEIAEMDYIPATLQQQDEYVADLKVQLGEEKLQQLEQNMEKERKMQESLGDSTTRRLAHKLTGRKVKFKEREKQKDQ</sequence>
<protein>
    <submittedName>
        <fullName evidence="2">Uncharacterized protein</fullName>
    </submittedName>
</protein>
<accession>A0A0C9TX39</accession>
<proteinExistence type="predicted"/>